<evidence type="ECO:0000256" key="5">
    <source>
        <dbReference type="ARBA" id="ARBA00022692"/>
    </source>
</evidence>
<feature type="domain" description="Protein kinase" evidence="19">
    <location>
        <begin position="113"/>
        <end position="377"/>
    </location>
</feature>
<gene>
    <name evidence="21" type="primary">CRK11_1</name>
    <name evidence="21" type="ORF">CK203_109892</name>
</gene>
<keyword evidence="3" id="KW-0723">Serine/threonine-protein kinase</keyword>
<evidence type="ECO:0000256" key="6">
    <source>
        <dbReference type="ARBA" id="ARBA00022729"/>
    </source>
</evidence>
<evidence type="ECO:0000256" key="17">
    <source>
        <dbReference type="SAM" id="MobiDB-lite"/>
    </source>
</evidence>
<keyword evidence="12" id="KW-0472">Membrane</keyword>
<evidence type="ECO:0000256" key="11">
    <source>
        <dbReference type="ARBA" id="ARBA00022989"/>
    </source>
</evidence>
<dbReference type="EMBL" id="QGNW01002306">
    <property type="protein sequence ID" value="RVW21219.1"/>
    <property type="molecule type" value="Genomic_DNA"/>
</dbReference>
<evidence type="ECO:0000256" key="4">
    <source>
        <dbReference type="ARBA" id="ARBA00022679"/>
    </source>
</evidence>
<evidence type="ECO:0000256" key="10">
    <source>
        <dbReference type="ARBA" id="ARBA00022840"/>
    </source>
</evidence>
<keyword evidence="11" id="KW-1133">Transmembrane helix</keyword>
<dbReference type="InterPro" id="IPR008271">
    <property type="entry name" value="Ser/Thr_kinase_AS"/>
</dbReference>
<keyword evidence="10" id="KW-0067">ATP-binding</keyword>
<comment type="caution">
    <text evidence="21">The sequence shown here is derived from an EMBL/GenBank/DDBJ whole genome shotgun (WGS) entry which is preliminary data.</text>
</comment>
<evidence type="ECO:0000256" key="7">
    <source>
        <dbReference type="ARBA" id="ARBA00022737"/>
    </source>
</evidence>
<evidence type="ECO:0000256" key="2">
    <source>
        <dbReference type="ARBA" id="ARBA00012513"/>
    </source>
</evidence>
<feature type="compositionally biased region" description="Polar residues" evidence="17">
    <location>
        <begin position="356"/>
        <end position="377"/>
    </location>
</feature>
<dbReference type="CDD" id="cd23509">
    <property type="entry name" value="Gnk2-like"/>
    <property type="match status" value="1"/>
</dbReference>
<keyword evidence="7" id="KW-0677">Repeat</keyword>
<evidence type="ECO:0000259" key="19">
    <source>
        <dbReference type="PROSITE" id="PS50011"/>
    </source>
</evidence>
<dbReference type="Gene3D" id="3.30.430.20">
    <property type="entry name" value="Gnk2 domain, C-X8-C-X2-C motif"/>
    <property type="match status" value="1"/>
</dbReference>
<comment type="catalytic activity">
    <reaction evidence="15">
        <text>L-threonyl-[protein] + ATP = O-phospho-L-threonyl-[protein] + ADP + H(+)</text>
        <dbReference type="Rhea" id="RHEA:46608"/>
        <dbReference type="Rhea" id="RHEA-COMP:11060"/>
        <dbReference type="Rhea" id="RHEA-COMP:11605"/>
        <dbReference type="ChEBI" id="CHEBI:15378"/>
        <dbReference type="ChEBI" id="CHEBI:30013"/>
        <dbReference type="ChEBI" id="CHEBI:30616"/>
        <dbReference type="ChEBI" id="CHEBI:61977"/>
        <dbReference type="ChEBI" id="CHEBI:456216"/>
        <dbReference type="EC" id="2.7.11.1"/>
    </reaction>
</comment>
<dbReference type="EC" id="2.7.11.1" evidence="2"/>
<feature type="region of interest" description="Disordered" evidence="17">
    <location>
        <begin position="336"/>
        <end position="377"/>
    </location>
</feature>
<evidence type="ECO:0000256" key="12">
    <source>
        <dbReference type="ARBA" id="ARBA00023136"/>
    </source>
</evidence>
<evidence type="ECO:0000256" key="14">
    <source>
        <dbReference type="ARBA" id="ARBA00023180"/>
    </source>
</evidence>
<dbReference type="GO" id="GO:0004674">
    <property type="term" value="F:protein serine/threonine kinase activity"/>
    <property type="evidence" value="ECO:0007669"/>
    <property type="project" value="UniProtKB-KW"/>
</dbReference>
<dbReference type="GO" id="GO:0005524">
    <property type="term" value="F:ATP binding"/>
    <property type="evidence" value="ECO:0007669"/>
    <property type="project" value="UniProtKB-KW"/>
</dbReference>
<dbReference type="PROSITE" id="PS00108">
    <property type="entry name" value="PROTEIN_KINASE_ST"/>
    <property type="match status" value="1"/>
</dbReference>
<evidence type="ECO:0000313" key="21">
    <source>
        <dbReference type="EMBL" id="RVW21219.1"/>
    </source>
</evidence>
<dbReference type="Pfam" id="PF07714">
    <property type="entry name" value="PK_Tyr_Ser-Thr"/>
    <property type="match status" value="1"/>
</dbReference>
<dbReference type="InterPro" id="IPR038408">
    <property type="entry name" value="GNK2_sf"/>
</dbReference>
<comment type="subcellular location">
    <subcellularLocation>
        <location evidence="1">Membrane</location>
        <topology evidence="1">Single-pass membrane protein</topology>
    </subcellularLocation>
</comment>
<dbReference type="AlphaFoldDB" id="A0A438CDE1"/>
<feature type="chain" id="PRO_5019404673" description="non-specific serine/threonine protein kinase" evidence="18">
    <location>
        <begin position="33"/>
        <end position="377"/>
    </location>
</feature>
<evidence type="ECO:0000256" key="3">
    <source>
        <dbReference type="ARBA" id="ARBA00022527"/>
    </source>
</evidence>
<dbReference type="PROSITE" id="PS50011">
    <property type="entry name" value="PROTEIN_KINASE_DOM"/>
    <property type="match status" value="1"/>
</dbReference>
<dbReference type="PROSITE" id="PS51473">
    <property type="entry name" value="GNK2"/>
    <property type="match status" value="1"/>
</dbReference>
<keyword evidence="14" id="KW-0325">Glycoprotein</keyword>
<keyword evidence="5" id="KW-0812">Transmembrane</keyword>
<protein>
    <recommendedName>
        <fullName evidence="2">non-specific serine/threonine protein kinase</fullName>
        <ecNumber evidence="2">2.7.11.1</ecNumber>
    </recommendedName>
</protein>
<evidence type="ECO:0000259" key="20">
    <source>
        <dbReference type="PROSITE" id="PS51473"/>
    </source>
</evidence>
<evidence type="ECO:0000256" key="9">
    <source>
        <dbReference type="ARBA" id="ARBA00022777"/>
    </source>
</evidence>
<organism evidence="21 22">
    <name type="scientific">Vitis vinifera</name>
    <name type="common">Grape</name>
    <dbReference type="NCBI Taxonomy" id="29760"/>
    <lineage>
        <taxon>Eukaryota</taxon>
        <taxon>Viridiplantae</taxon>
        <taxon>Streptophyta</taxon>
        <taxon>Embryophyta</taxon>
        <taxon>Tracheophyta</taxon>
        <taxon>Spermatophyta</taxon>
        <taxon>Magnoliopsida</taxon>
        <taxon>eudicotyledons</taxon>
        <taxon>Gunneridae</taxon>
        <taxon>Pentapetalae</taxon>
        <taxon>rosids</taxon>
        <taxon>Vitales</taxon>
        <taxon>Vitaceae</taxon>
        <taxon>Viteae</taxon>
        <taxon>Vitis</taxon>
    </lineage>
</organism>
<dbReference type="Gene3D" id="3.30.200.20">
    <property type="entry name" value="Phosphorylase Kinase, domain 1"/>
    <property type="match status" value="1"/>
</dbReference>
<feature type="signal peptide" evidence="18">
    <location>
        <begin position="1"/>
        <end position="32"/>
    </location>
</feature>
<keyword evidence="9 21" id="KW-0418">Kinase</keyword>
<dbReference type="InterPro" id="IPR000719">
    <property type="entry name" value="Prot_kinase_dom"/>
</dbReference>
<dbReference type="Proteomes" id="UP000288805">
    <property type="component" value="Unassembled WGS sequence"/>
</dbReference>
<dbReference type="SMART" id="SM00220">
    <property type="entry name" value="S_TKc"/>
    <property type="match status" value="1"/>
</dbReference>
<evidence type="ECO:0000256" key="15">
    <source>
        <dbReference type="ARBA" id="ARBA00047899"/>
    </source>
</evidence>
<dbReference type="Gene3D" id="1.10.510.10">
    <property type="entry name" value="Transferase(Phosphotransferase) domain 1"/>
    <property type="match status" value="1"/>
</dbReference>
<keyword evidence="6 18" id="KW-0732">Signal</keyword>
<dbReference type="GO" id="GO:0016020">
    <property type="term" value="C:membrane"/>
    <property type="evidence" value="ECO:0007669"/>
    <property type="project" value="UniProtKB-SubCell"/>
</dbReference>
<dbReference type="FunFam" id="1.10.510.10:FF:001023">
    <property type="entry name" value="Os07g0541700 protein"/>
    <property type="match status" value="1"/>
</dbReference>
<dbReference type="PANTHER" id="PTHR27002">
    <property type="entry name" value="RECEPTOR-LIKE SERINE/THREONINE-PROTEIN KINASE SD1-8"/>
    <property type="match status" value="1"/>
</dbReference>
<evidence type="ECO:0000313" key="22">
    <source>
        <dbReference type="Proteomes" id="UP000288805"/>
    </source>
</evidence>
<proteinExistence type="predicted"/>
<evidence type="ECO:0000256" key="8">
    <source>
        <dbReference type="ARBA" id="ARBA00022741"/>
    </source>
</evidence>
<comment type="catalytic activity">
    <reaction evidence="16">
        <text>L-seryl-[protein] + ATP = O-phospho-L-seryl-[protein] + ADP + H(+)</text>
        <dbReference type="Rhea" id="RHEA:17989"/>
        <dbReference type="Rhea" id="RHEA-COMP:9863"/>
        <dbReference type="Rhea" id="RHEA-COMP:11604"/>
        <dbReference type="ChEBI" id="CHEBI:15378"/>
        <dbReference type="ChEBI" id="CHEBI:29999"/>
        <dbReference type="ChEBI" id="CHEBI:30616"/>
        <dbReference type="ChEBI" id="CHEBI:83421"/>
        <dbReference type="ChEBI" id="CHEBI:456216"/>
        <dbReference type="EC" id="2.7.11.1"/>
    </reaction>
</comment>
<dbReference type="InterPro" id="IPR002902">
    <property type="entry name" value="GNK2"/>
</dbReference>
<dbReference type="InterPro" id="IPR011009">
    <property type="entry name" value="Kinase-like_dom_sf"/>
</dbReference>
<dbReference type="InterPro" id="IPR001245">
    <property type="entry name" value="Ser-Thr/Tyr_kinase_cat_dom"/>
</dbReference>
<keyword evidence="4" id="KW-0808">Transferase</keyword>
<keyword evidence="13 21" id="KW-0675">Receptor</keyword>
<evidence type="ECO:0000256" key="18">
    <source>
        <dbReference type="SAM" id="SignalP"/>
    </source>
</evidence>
<reference evidence="21 22" key="1">
    <citation type="journal article" date="2018" name="PLoS Genet.">
        <title>Population sequencing reveals clonal diversity and ancestral inbreeding in the grapevine cultivar Chardonnay.</title>
        <authorList>
            <person name="Roach M.J."/>
            <person name="Johnson D.L."/>
            <person name="Bohlmann J."/>
            <person name="van Vuuren H.J."/>
            <person name="Jones S.J."/>
            <person name="Pretorius I.S."/>
            <person name="Schmidt S.A."/>
            <person name="Borneman A.R."/>
        </authorList>
    </citation>
    <scope>NUCLEOTIDE SEQUENCE [LARGE SCALE GENOMIC DNA]</scope>
    <source>
        <strain evidence="22">cv. Chardonnay</strain>
        <tissue evidence="21">Leaf</tissue>
    </source>
</reference>
<name>A0A438CDE1_VITVI</name>
<dbReference type="SUPFAM" id="SSF56112">
    <property type="entry name" value="Protein kinase-like (PK-like)"/>
    <property type="match status" value="1"/>
</dbReference>
<evidence type="ECO:0000256" key="16">
    <source>
        <dbReference type="ARBA" id="ARBA00048679"/>
    </source>
</evidence>
<keyword evidence="8" id="KW-0547">Nucleotide-binding</keyword>
<evidence type="ECO:0000256" key="13">
    <source>
        <dbReference type="ARBA" id="ARBA00023170"/>
    </source>
</evidence>
<dbReference type="PANTHER" id="PTHR27002:SF123">
    <property type="entry name" value="CYSTEINE-RICH RECEPTOR-LIKE PROTEIN KINASE 45"/>
    <property type="match status" value="1"/>
</dbReference>
<accession>A0A438CDE1</accession>
<sequence>MCSKNMKTNKDSLSAMLLLLPSLVLLLTPVTGDPLDKVCSNKTYTPNSPFENNLKGLLRGDVAAKDCENCVENASQEIMKVCKSEEAITCWRNQIVEESYYIWTCTVSRDQPGGFCSNCLMSAFGDLSGCCKTHEGGTILSRSCNMRFEVYRFYKVPTVHDEEKSQHTLLHELAIPTTVAMIQEGSLLGPQELPFMDLATVKAATDNFLYSNKLGQGGFGTVSRKLVRLLGCGIGGDEKLLIYEFMPNKSLDIFIFEKGSQLNWETRHNIIHGIAGGLLYLREDSRLKIIHRDLKPNNVLLDHDMVLLLEIISGKETEDPTDRPTISSVVVLVESKSVSLPEPKQPAFSVGRGVQFDQSPSSNPSTNHLTVSGISPR</sequence>
<evidence type="ECO:0000256" key="1">
    <source>
        <dbReference type="ARBA" id="ARBA00004167"/>
    </source>
</evidence>
<feature type="domain" description="Gnk2-homologous" evidence="20">
    <location>
        <begin position="32"/>
        <end position="153"/>
    </location>
</feature>